<name>A0ABR2YIL8_9CHLO</name>
<accession>A0ABR2YIL8</accession>
<gene>
    <name evidence="2" type="ORF">WJX75_004045</name>
</gene>
<feature type="signal peptide" evidence="1">
    <location>
        <begin position="1"/>
        <end position="25"/>
    </location>
</feature>
<keyword evidence="1" id="KW-0732">Signal</keyword>
<evidence type="ECO:0000313" key="2">
    <source>
        <dbReference type="EMBL" id="KAK9905659.1"/>
    </source>
</evidence>
<reference evidence="2 3" key="1">
    <citation type="journal article" date="2024" name="Nat. Commun.">
        <title>Phylogenomics reveals the evolutionary origins of lichenization in chlorophyte algae.</title>
        <authorList>
            <person name="Puginier C."/>
            <person name="Libourel C."/>
            <person name="Otte J."/>
            <person name="Skaloud P."/>
            <person name="Haon M."/>
            <person name="Grisel S."/>
            <person name="Petersen M."/>
            <person name="Berrin J.G."/>
            <person name="Delaux P.M."/>
            <person name="Dal Grande F."/>
            <person name="Keller J."/>
        </authorList>
    </citation>
    <scope>NUCLEOTIDE SEQUENCE [LARGE SCALE GENOMIC DNA]</scope>
    <source>
        <strain evidence="2 3">SAG 216-7</strain>
    </source>
</reference>
<protein>
    <submittedName>
        <fullName evidence="2">Uncharacterized protein</fullName>
    </submittedName>
</protein>
<evidence type="ECO:0000313" key="3">
    <source>
        <dbReference type="Proteomes" id="UP001491310"/>
    </source>
</evidence>
<evidence type="ECO:0000256" key="1">
    <source>
        <dbReference type="SAM" id="SignalP"/>
    </source>
</evidence>
<dbReference type="Proteomes" id="UP001491310">
    <property type="component" value="Unassembled WGS sequence"/>
</dbReference>
<proteinExistence type="predicted"/>
<keyword evidence="3" id="KW-1185">Reference proteome</keyword>
<organism evidence="2 3">
    <name type="scientific">Coccomyxa subellipsoidea</name>
    <dbReference type="NCBI Taxonomy" id="248742"/>
    <lineage>
        <taxon>Eukaryota</taxon>
        <taxon>Viridiplantae</taxon>
        <taxon>Chlorophyta</taxon>
        <taxon>core chlorophytes</taxon>
        <taxon>Trebouxiophyceae</taxon>
        <taxon>Trebouxiophyceae incertae sedis</taxon>
        <taxon>Coccomyxaceae</taxon>
        <taxon>Coccomyxa</taxon>
    </lineage>
</organism>
<sequence>MRQFLLLSFVLLCAVLPNGMIKARASPITRLASPSSSQCGFKNAIRHVNITGWEFELLTPLDRSVPEDREQTLERVTTKLQSIGNNVSIVVVPRSLRTSVTAQESHAISTGEGRSLVDNQTHYPWQGPGFLRLRAKIARTYSEEEGLGVHPGSADLTLKLKDVDLAEAPALEVNMSRKVRPRMASALQLSKLKHAHLKVKVENDVYCTYANRANSEFKYSPVPSNTNITTLARVSEYFSDLPRFLGIPADWRLPLYSCRAFSKSVWDLEVLGVRGVANLVMNYLDAQAALLGSGAQNTELSFRLKRTDIEKVHVAGDDQYYDAVDEVIRLCDLLHDERWDQDSVAHAAELMQS</sequence>
<feature type="chain" id="PRO_5047443370" evidence="1">
    <location>
        <begin position="26"/>
        <end position="353"/>
    </location>
</feature>
<dbReference type="EMBL" id="JALJOT010000011">
    <property type="protein sequence ID" value="KAK9905659.1"/>
    <property type="molecule type" value="Genomic_DNA"/>
</dbReference>
<comment type="caution">
    <text evidence="2">The sequence shown here is derived from an EMBL/GenBank/DDBJ whole genome shotgun (WGS) entry which is preliminary data.</text>
</comment>